<comment type="subunit">
    <text evidence="8">Part of the FGAM synthase complex composed of 1 PurL, 1 PurQ and 2 PurS subunits.</text>
</comment>
<sequence>MKALILKAPGTNRDFDVRGALERAGGAAEILPLSELRSAPGSMRGYGMLVIPGGFSYGDALGAGKLFALDLSQFFADEVRHFVETGKPVLGICNGFQALVKAGILPGKKFEAHKFTLARNAGGNFECRWVRLVAPHSRSIWTQGIESVFCPVAHGEGRFAADFSDAGALLQTEGCIALQYADAQGAPAQGNYPENPNGSIADIAGICNPEGNVLGLMPHPENAVFEWQYASLPGRSGDGALRLFENGLRYAAS</sequence>
<dbReference type="HAMAP" id="MF_00421">
    <property type="entry name" value="PurQ"/>
    <property type="match status" value="1"/>
</dbReference>
<dbReference type="PANTHER" id="PTHR10099:SF1">
    <property type="entry name" value="PHOSPHORIBOSYLFORMYLGLYCINAMIDINE SYNTHASE"/>
    <property type="match status" value="1"/>
</dbReference>
<keyword evidence="2 8" id="KW-0436">Ligase</keyword>
<dbReference type="PIRSF" id="PIRSF001586">
    <property type="entry name" value="FGAM_synth_I"/>
    <property type="match status" value="1"/>
</dbReference>
<gene>
    <name evidence="8 9" type="primary">purQ</name>
    <name evidence="9" type="ORF">SPIRO4BDMA_30050</name>
</gene>
<keyword evidence="4 8" id="KW-0658">Purine biosynthesis</keyword>
<evidence type="ECO:0000256" key="6">
    <source>
        <dbReference type="ARBA" id="ARBA00022840"/>
    </source>
</evidence>
<keyword evidence="6 8" id="KW-0067">ATP-binding</keyword>
<name>A0A3P3XNC8_9SPIR</name>
<keyword evidence="1 8" id="KW-0963">Cytoplasm</keyword>
<dbReference type="InterPro" id="IPR010075">
    <property type="entry name" value="PRibForGlyAmidine_synth_PurQ"/>
</dbReference>
<evidence type="ECO:0000256" key="4">
    <source>
        <dbReference type="ARBA" id="ARBA00022755"/>
    </source>
</evidence>
<dbReference type="GO" id="GO:0005737">
    <property type="term" value="C:cytoplasm"/>
    <property type="evidence" value="ECO:0007669"/>
    <property type="project" value="UniProtKB-SubCell"/>
</dbReference>
<feature type="active site" evidence="8">
    <location>
        <position position="221"/>
    </location>
</feature>
<evidence type="ECO:0000256" key="2">
    <source>
        <dbReference type="ARBA" id="ARBA00022598"/>
    </source>
</evidence>
<reference evidence="9" key="1">
    <citation type="submission" date="2017-02" db="EMBL/GenBank/DDBJ databases">
        <authorList>
            <person name="Regsiter A."/>
            <person name="William W."/>
        </authorList>
    </citation>
    <scope>NUCLEOTIDE SEQUENCE</scope>
    <source>
        <strain evidence="9">BdmA 4</strain>
    </source>
</reference>
<evidence type="ECO:0000256" key="8">
    <source>
        <dbReference type="HAMAP-Rule" id="MF_00421"/>
    </source>
</evidence>
<dbReference type="SUPFAM" id="SSF52317">
    <property type="entry name" value="Class I glutamine amidotransferase-like"/>
    <property type="match status" value="1"/>
</dbReference>
<dbReference type="GO" id="GO:0004359">
    <property type="term" value="F:glutaminase activity"/>
    <property type="evidence" value="ECO:0007669"/>
    <property type="project" value="UniProtKB-EC"/>
</dbReference>
<keyword evidence="5 8" id="KW-0378">Hydrolase</keyword>
<evidence type="ECO:0000256" key="3">
    <source>
        <dbReference type="ARBA" id="ARBA00022741"/>
    </source>
</evidence>
<dbReference type="UniPathway" id="UPA00074">
    <property type="reaction ID" value="UER00128"/>
</dbReference>
<dbReference type="GO" id="GO:0006189">
    <property type="term" value="P:'de novo' IMP biosynthetic process"/>
    <property type="evidence" value="ECO:0007669"/>
    <property type="project" value="UniProtKB-UniRule"/>
</dbReference>
<organism evidence="9">
    <name type="scientific">uncultured spirochete</name>
    <dbReference type="NCBI Taxonomy" id="156406"/>
    <lineage>
        <taxon>Bacteria</taxon>
        <taxon>Pseudomonadati</taxon>
        <taxon>Spirochaetota</taxon>
        <taxon>Spirochaetia</taxon>
        <taxon>Spirochaetales</taxon>
        <taxon>environmental samples</taxon>
    </lineage>
</organism>
<dbReference type="EMBL" id="FWDO01000003">
    <property type="protein sequence ID" value="SLM17413.1"/>
    <property type="molecule type" value="Genomic_DNA"/>
</dbReference>
<comment type="pathway">
    <text evidence="8">Purine metabolism; IMP biosynthesis via de novo pathway; 5-amino-1-(5-phospho-D-ribosyl)imidazole from N(2)-formyl-N(1)-(5-phospho-D-ribosyl)glycinamide: step 1/2.</text>
</comment>
<dbReference type="PANTHER" id="PTHR10099">
    <property type="entry name" value="PHOSPHORIBOSYLFORMYLGLYCINAMIDINE SYNTHASE"/>
    <property type="match status" value="1"/>
</dbReference>
<comment type="catalytic activity">
    <reaction evidence="8">
        <text>L-glutamine + H2O = L-glutamate + NH4(+)</text>
        <dbReference type="Rhea" id="RHEA:15889"/>
        <dbReference type="ChEBI" id="CHEBI:15377"/>
        <dbReference type="ChEBI" id="CHEBI:28938"/>
        <dbReference type="ChEBI" id="CHEBI:29985"/>
        <dbReference type="ChEBI" id="CHEBI:58359"/>
        <dbReference type="EC" id="3.5.1.2"/>
    </reaction>
</comment>
<dbReference type="AlphaFoldDB" id="A0A3P3XNC8"/>
<keyword evidence="3 8" id="KW-0547">Nucleotide-binding</keyword>
<dbReference type="Pfam" id="PF13507">
    <property type="entry name" value="GATase_5"/>
    <property type="match status" value="1"/>
</dbReference>
<dbReference type="EC" id="6.3.5.3" evidence="8"/>
<evidence type="ECO:0000256" key="5">
    <source>
        <dbReference type="ARBA" id="ARBA00022801"/>
    </source>
</evidence>
<dbReference type="EC" id="3.5.1.2" evidence="8"/>
<dbReference type="InterPro" id="IPR029062">
    <property type="entry name" value="Class_I_gatase-like"/>
</dbReference>
<dbReference type="NCBIfam" id="TIGR01737">
    <property type="entry name" value="FGAM_synth_I"/>
    <property type="match status" value="1"/>
</dbReference>
<dbReference type="CDD" id="cd01740">
    <property type="entry name" value="GATase1_FGAR_AT"/>
    <property type="match status" value="1"/>
</dbReference>
<feature type="active site" evidence="8">
    <location>
        <position position="219"/>
    </location>
</feature>
<evidence type="ECO:0000313" key="9">
    <source>
        <dbReference type="EMBL" id="SLM17413.1"/>
    </source>
</evidence>
<dbReference type="Gene3D" id="3.40.50.880">
    <property type="match status" value="1"/>
</dbReference>
<dbReference type="GO" id="GO:0005524">
    <property type="term" value="F:ATP binding"/>
    <property type="evidence" value="ECO:0007669"/>
    <property type="project" value="UniProtKB-KW"/>
</dbReference>
<dbReference type="SMART" id="SM01211">
    <property type="entry name" value="GATase_5"/>
    <property type="match status" value="1"/>
</dbReference>
<protein>
    <recommendedName>
        <fullName evidence="8">Phosphoribosylformylglycinamidine synthase subunit PurQ</fullName>
        <shortName evidence="8">FGAM synthase</shortName>
        <ecNumber evidence="8">6.3.5.3</ecNumber>
    </recommendedName>
    <alternativeName>
        <fullName evidence="8">Formylglycinamide ribonucleotide amidotransferase subunit I</fullName>
        <shortName evidence="8">FGAR amidotransferase I</shortName>
        <shortName evidence="8">FGAR-AT I</shortName>
    </alternativeName>
    <alternativeName>
        <fullName evidence="8">Glutaminase PurQ</fullName>
        <ecNumber evidence="8">3.5.1.2</ecNumber>
    </alternativeName>
    <alternativeName>
        <fullName evidence="8">Phosphoribosylformylglycinamidine synthase subunit I</fullName>
    </alternativeName>
</protein>
<keyword evidence="7 8" id="KW-0315">Glutamine amidotransferase</keyword>
<comment type="function">
    <text evidence="8">Part of the phosphoribosylformylglycinamidine synthase complex involved in the purines biosynthetic pathway. Catalyzes the ATP-dependent conversion of formylglycinamide ribonucleotide (FGAR) and glutamine to yield formylglycinamidine ribonucleotide (FGAM) and glutamate. The FGAM synthase complex is composed of three subunits. PurQ produces an ammonia molecule by converting glutamine to glutamate. PurL transfers the ammonia molecule to FGAR to form FGAM in an ATP-dependent manner. PurS interacts with PurQ and PurL and is thought to assist in the transfer of the ammonia molecule from PurQ to PurL.</text>
</comment>
<evidence type="ECO:0000256" key="7">
    <source>
        <dbReference type="ARBA" id="ARBA00022962"/>
    </source>
</evidence>
<dbReference type="GO" id="GO:0004642">
    <property type="term" value="F:phosphoribosylformylglycinamidine synthase activity"/>
    <property type="evidence" value="ECO:0007669"/>
    <property type="project" value="UniProtKB-UniRule"/>
</dbReference>
<evidence type="ECO:0000256" key="1">
    <source>
        <dbReference type="ARBA" id="ARBA00022490"/>
    </source>
</evidence>
<comment type="subcellular location">
    <subcellularLocation>
        <location evidence="8">Cytoplasm</location>
    </subcellularLocation>
</comment>
<accession>A0A3P3XNC8</accession>
<proteinExistence type="inferred from homology"/>
<comment type="catalytic activity">
    <reaction evidence="8">
        <text>N(2)-formyl-N(1)-(5-phospho-beta-D-ribosyl)glycinamide + L-glutamine + ATP + H2O = 2-formamido-N(1)-(5-O-phospho-beta-D-ribosyl)acetamidine + L-glutamate + ADP + phosphate + H(+)</text>
        <dbReference type="Rhea" id="RHEA:17129"/>
        <dbReference type="ChEBI" id="CHEBI:15377"/>
        <dbReference type="ChEBI" id="CHEBI:15378"/>
        <dbReference type="ChEBI" id="CHEBI:29985"/>
        <dbReference type="ChEBI" id="CHEBI:30616"/>
        <dbReference type="ChEBI" id="CHEBI:43474"/>
        <dbReference type="ChEBI" id="CHEBI:58359"/>
        <dbReference type="ChEBI" id="CHEBI:147286"/>
        <dbReference type="ChEBI" id="CHEBI:147287"/>
        <dbReference type="ChEBI" id="CHEBI:456216"/>
        <dbReference type="EC" id="6.3.5.3"/>
    </reaction>
</comment>
<dbReference type="PROSITE" id="PS51273">
    <property type="entry name" value="GATASE_TYPE_1"/>
    <property type="match status" value="1"/>
</dbReference>
<feature type="active site" description="Nucleophile" evidence="8">
    <location>
        <position position="93"/>
    </location>
</feature>